<reference evidence="2" key="1">
    <citation type="submission" date="2014-09" db="EMBL/GenBank/DDBJ databases">
        <authorList>
            <person name="Magalhaes I.L.F."/>
            <person name="Oliveira U."/>
            <person name="Santos F.R."/>
            <person name="Vidigal T.H.D.A."/>
            <person name="Brescovit A.D."/>
            <person name="Santos A.J."/>
        </authorList>
    </citation>
    <scope>NUCLEOTIDE SEQUENCE</scope>
    <source>
        <tissue evidence="2">Shoot tissue taken approximately 20 cm above the soil surface</tissue>
    </source>
</reference>
<reference evidence="2" key="2">
    <citation type="journal article" date="2015" name="Data Brief">
        <title>Shoot transcriptome of the giant reed, Arundo donax.</title>
        <authorList>
            <person name="Barrero R.A."/>
            <person name="Guerrero F.D."/>
            <person name="Moolhuijzen P."/>
            <person name="Goolsby J.A."/>
            <person name="Tidwell J."/>
            <person name="Bellgard S.E."/>
            <person name="Bellgard M.I."/>
        </authorList>
    </citation>
    <scope>NUCLEOTIDE SEQUENCE</scope>
    <source>
        <tissue evidence="2">Shoot tissue taken approximately 20 cm above the soil surface</tissue>
    </source>
</reference>
<sequence>MGMIMGAFGYDRPRECRHHCYKPRPHYKPNLSKKVGAPTAPAVAPPVVAASLEPPLSAFHPEVASVGHEAVEDHHRQFEAVGRQPQVEAARGQTALVQPITHTDLFQVVEDGLRPIRDTLASMEGRIGRVEDGVTIPEQHINSSSLSQIAAPSSSLAPSLQATTPAPSSFPSLGQGQASAGHADNPSVLTQPVRARLSPFSRFPWYQRK</sequence>
<feature type="compositionally biased region" description="Polar residues" evidence="1">
    <location>
        <begin position="163"/>
        <end position="178"/>
    </location>
</feature>
<dbReference type="EMBL" id="GBRH01189240">
    <property type="protein sequence ID" value="JAE08656.1"/>
    <property type="molecule type" value="Transcribed_RNA"/>
</dbReference>
<proteinExistence type="predicted"/>
<dbReference type="AlphaFoldDB" id="A0A0A9FEY3"/>
<evidence type="ECO:0000256" key="1">
    <source>
        <dbReference type="SAM" id="MobiDB-lite"/>
    </source>
</evidence>
<organism evidence="2">
    <name type="scientific">Arundo donax</name>
    <name type="common">Giant reed</name>
    <name type="synonym">Donax arundinaceus</name>
    <dbReference type="NCBI Taxonomy" id="35708"/>
    <lineage>
        <taxon>Eukaryota</taxon>
        <taxon>Viridiplantae</taxon>
        <taxon>Streptophyta</taxon>
        <taxon>Embryophyta</taxon>
        <taxon>Tracheophyta</taxon>
        <taxon>Spermatophyta</taxon>
        <taxon>Magnoliopsida</taxon>
        <taxon>Liliopsida</taxon>
        <taxon>Poales</taxon>
        <taxon>Poaceae</taxon>
        <taxon>PACMAD clade</taxon>
        <taxon>Arundinoideae</taxon>
        <taxon>Arundineae</taxon>
        <taxon>Arundo</taxon>
    </lineage>
</organism>
<protein>
    <submittedName>
        <fullName evidence="2">Uncharacterized protein</fullName>
    </submittedName>
</protein>
<accession>A0A0A9FEY3</accession>
<evidence type="ECO:0000313" key="2">
    <source>
        <dbReference type="EMBL" id="JAE08656.1"/>
    </source>
</evidence>
<name>A0A0A9FEY3_ARUDO</name>
<feature type="region of interest" description="Disordered" evidence="1">
    <location>
        <begin position="156"/>
        <end position="191"/>
    </location>
</feature>